<gene>
    <name evidence="2" type="ORF">JM93_01418</name>
</gene>
<dbReference type="EMBL" id="VLLF01000002">
    <property type="protein sequence ID" value="TWI90436.1"/>
    <property type="molecule type" value="Genomic_DNA"/>
</dbReference>
<dbReference type="InterPro" id="IPR002048">
    <property type="entry name" value="EF_hand_dom"/>
</dbReference>
<evidence type="ECO:0000313" key="2">
    <source>
        <dbReference type="EMBL" id="TWI90436.1"/>
    </source>
</evidence>
<keyword evidence="3" id="KW-1185">Reference proteome</keyword>
<feature type="domain" description="EF-hand" evidence="1">
    <location>
        <begin position="59"/>
        <end position="94"/>
    </location>
</feature>
<dbReference type="AlphaFoldDB" id="A0A562TBN7"/>
<dbReference type="PROSITE" id="PS50222">
    <property type="entry name" value="EF_HAND_2"/>
    <property type="match status" value="1"/>
</dbReference>
<protein>
    <recommendedName>
        <fullName evidence="1">EF-hand domain-containing protein</fullName>
    </recommendedName>
</protein>
<organism evidence="2 3">
    <name type="scientific">Roseibium hamelinense</name>
    <dbReference type="NCBI Taxonomy" id="150831"/>
    <lineage>
        <taxon>Bacteria</taxon>
        <taxon>Pseudomonadati</taxon>
        <taxon>Pseudomonadota</taxon>
        <taxon>Alphaproteobacteria</taxon>
        <taxon>Hyphomicrobiales</taxon>
        <taxon>Stappiaceae</taxon>
        <taxon>Roseibium</taxon>
    </lineage>
</organism>
<dbReference type="InterPro" id="IPR018247">
    <property type="entry name" value="EF_Hand_1_Ca_BS"/>
</dbReference>
<dbReference type="Gene3D" id="1.10.238.10">
    <property type="entry name" value="EF-hand"/>
    <property type="match status" value="1"/>
</dbReference>
<evidence type="ECO:0000313" key="3">
    <source>
        <dbReference type="Proteomes" id="UP000320593"/>
    </source>
</evidence>
<sequence>MSLNNALMANFDPSFMQTQLKNRLADLYGTANGGRDGGFSLSAFTLAAETGISAAASSAGGSAASEVIAQFDADGDGKISKPEVEARLMSKVNTGFASHFRSELLAVQEGGSLFGLPSARDGFASTNPLQPLFDALGPNDRDRR</sequence>
<reference evidence="2 3" key="1">
    <citation type="submission" date="2019-07" db="EMBL/GenBank/DDBJ databases">
        <title>Genomic Encyclopedia of Archaeal and Bacterial Type Strains, Phase II (KMG-II): from individual species to whole genera.</title>
        <authorList>
            <person name="Goeker M."/>
        </authorList>
    </citation>
    <scope>NUCLEOTIDE SEQUENCE [LARGE SCALE GENOMIC DNA]</scope>
    <source>
        <strain evidence="2 3">ATCC BAA-252</strain>
    </source>
</reference>
<proteinExistence type="predicted"/>
<name>A0A562TBN7_9HYPH</name>
<accession>A0A562TBN7</accession>
<dbReference type="GO" id="GO:0005509">
    <property type="term" value="F:calcium ion binding"/>
    <property type="evidence" value="ECO:0007669"/>
    <property type="project" value="InterPro"/>
</dbReference>
<comment type="caution">
    <text evidence="2">The sequence shown here is derived from an EMBL/GenBank/DDBJ whole genome shotgun (WGS) entry which is preliminary data.</text>
</comment>
<dbReference type="RefSeq" id="WP_145341604.1">
    <property type="nucleotide sequence ID" value="NZ_SMLY01000085.1"/>
</dbReference>
<dbReference type="Proteomes" id="UP000320593">
    <property type="component" value="Unassembled WGS sequence"/>
</dbReference>
<dbReference type="PROSITE" id="PS00018">
    <property type="entry name" value="EF_HAND_1"/>
    <property type="match status" value="1"/>
</dbReference>
<evidence type="ECO:0000259" key="1">
    <source>
        <dbReference type="PROSITE" id="PS50222"/>
    </source>
</evidence>